<accession>A0ABD5NXA1</accession>
<reference evidence="3 4" key="1">
    <citation type="journal article" date="2014" name="Int. J. Syst. Evol. Microbiol.">
        <title>Complete genome sequence of Corynebacterium casei LMG S-19264T (=DSM 44701T), isolated from a smear-ripened cheese.</title>
        <authorList>
            <consortium name="US DOE Joint Genome Institute (JGI-PGF)"/>
            <person name="Walter F."/>
            <person name="Albersmeier A."/>
            <person name="Kalinowski J."/>
            <person name="Ruckert C."/>
        </authorList>
    </citation>
    <scope>NUCLEOTIDE SEQUENCE [LARGE SCALE GENOMIC DNA]</scope>
    <source>
        <strain evidence="3 4">IBRC-M 10912</strain>
    </source>
</reference>
<protein>
    <submittedName>
        <fullName evidence="3">Amidohydrolase</fullName>
    </submittedName>
</protein>
<gene>
    <name evidence="3" type="ORF">ACFOZ7_06820</name>
</gene>
<dbReference type="InterPro" id="IPR036264">
    <property type="entry name" value="Bact_exopeptidase_dim_dom"/>
</dbReference>
<dbReference type="PANTHER" id="PTHR30575:SF3">
    <property type="entry name" value="PEPTIDASE M20 DIMERISATION DOMAIN-CONTAINING PROTEIN"/>
    <property type="match status" value="1"/>
</dbReference>
<comment type="cofactor">
    <cofactor evidence="1">
        <name>Mn(2+)</name>
        <dbReference type="ChEBI" id="CHEBI:29035"/>
    </cofactor>
    <text evidence="1">The Mn(2+) ion enhances activity.</text>
</comment>
<evidence type="ECO:0000259" key="2">
    <source>
        <dbReference type="Pfam" id="PF07687"/>
    </source>
</evidence>
<dbReference type="NCBIfam" id="TIGR01891">
    <property type="entry name" value="amidohydrolases"/>
    <property type="match status" value="1"/>
</dbReference>
<feature type="binding site" evidence="1">
    <location>
        <position position="147"/>
    </location>
    <ligand>
        <name>Mn(2+)</name>
        <dbReference type="ChEBI" id="CHEBI:29035"/>
        <label>2</label>
    </ligand>
</feature>
<feature type="binding site" evidence="1">
    <location>
        <position position="145"/>
    </location>
    <ligand>
        <name>Mn(2+)</name>
        <dbReference type="ChEBI" id="CHEBI:29035"/>
        <label>2</label>
    </ligand>
</feature>
<keyword evidence="1" id="KW-0464">Manganese</keyword>
<dbReference type="RefSeq" id="WP_246966306.1">
    <property type="nucleotide sequence ID" value="NZ_CP095397.1"/>
</dbReference>
<dbReference type="Gene3D" id="3.40.630.10">
    <property type="entry name" value="Zn peptidases"/>
    <property type="match status" value="2"/>
</dbReference>
<feature type="binding site" evidence="1">
    <location>
        <position position="179"/>
    </location>
    <ligand>
        <name>Mn(2+)</name>
        <dbReference type="ChEBI" id="CHEBI:29035"/>
        <label>2</label>
    </ligand>
</feature>
<dbReference type="SUPFAM" id="SSF53187">
    <property type="entry name" value="Zn-dependent exopeptidases"/>
    <property type="match status" value="1"/>
</dbReference>
<dbReference type="Pfam" id="PF01546">
    <property type="entry name" value="Peptidase_M20"/>
    <property type="match status" value="1"/>
</dbReference>
<name>A0ABD5NXA1_9EURY</name>
<sequence length="429" mass="46213">MSQQATDDRLIDLRRELHRKPEPAWREFYTTARIVAALEDLDFDLDELYVGREAIAGDHRMGVPDEAELEEWYERARDAGADEAVLEKLEGGYTGAVAVLDRGEGPTVGLRVDVDALPLEESADSEHRPAAEGFRSEHEGAMHACGHDAHATIGIGVLEAVQESDFSGTLKVFFQPAEEIVGGGKSMAKSEHIEDVDYLLATHVGLDHPTGEIVAGIDGFLAVSHLEATFTGESSHAGARPEEGRNAIQALATAVQNLYAIPRHADGATRVNAGVVEGGTAANIVAEEARVVAEVRGETTELMEYTNEHARRILRSAAEMHDCEVEIETGAEAPSARSDDALVSIVGDVAREVDGVDRILERDDLGGSEDATYLMQTVQEHGGLACYVGVGTDHPGGHHTSTFDVDEESIRHGVETLAETIERIGHEHP</sequence>
<keyword evidence="1" id="KW-0479">Metal-binding</keyword>
<proteinExistence type="predicted"/>
<dbReference type="InterPro" id="IPR052030">
    <property type="entry name" value="Peptidase_M20/M20A_hydrolases"/>
</dbReference>
<dbReference type="EMBL" id="JBHSDJ010000016">
    <property type="protein sequence ID" value="MFC4246709.1"/>
    <property type="molecule type" value="Genomic_DNA"/>
</dbReference>
<evidence type="ECO:0000313" key="4">
    <source>
        <dbReference type="Proteomes" id="UP001595821"/>
    </source>
</evidence>
<organism evidence="3 4">
    <name type="scientific">Natribaculum luteum</name>
    <dbReference type="NCBI Taxonomy" id="1586232"/>
    <lineage>
        <taxon>Archaea</taxon>
        <taxon>Methanobacteriati</taxon>
        <taxon>Methanobacteriota</taxon>
        <taxon>Stenosarchaea group</taxon>
        <taxon>Halobacteria</taxon>
        <taxon>Halobacteriales</taxon>
        <taxon>Natrialbaceae</taxon>
        <taxon>Natribaculum</taxon>
    </lineage>
</organism>
<comment type="caution">
    <text evidence="3">The sequence shown here is derived from an EMBL/GenBank/DDBJ whole genome shotgun (WGS) entry which is preliminary data.</text>
</comment>
<dbReference type="InterPro" id="IPR011650">
    <property type="entry name" value="Peptidase_M20_dimer"/>
</dbReference>
<dbReference type="SUPFAM" id="SSF55031">
    <property type="entry name" value="Bacterial exopeptidase dimerisation domain"/>
    <property type="match status" value="1"/>
</dbReference>
<dbReference type="InterPro" id="IPR017439">
    <property type="entry name" value="Amidohydrolase"/>
</dbReference>
<evidence type="ECO:0000256" key="1">
    <source>
        <dbReference type="PIRSR" id="PIRSR005962-1"/>
    </source>
</evidence>
<dbReference type="Proteomes" id="UP001595821">
    <property type="component" value="Unassembled WGS sequence"/>
</dbReference>
<dbReference type="AlphaFoldDB" id="A0ABD5NXA1"/>
<feature type="domain" description="Peptidase M20 dimerisation" evidence="2">
    <location>
        <begin position="227"/>
        <end position="318"/>
    </location>
</feature>
<feature type="binding site" evidence="1">
    <location>
        <position position="399"/>
    </location>
    <ligand>
        <name>Mn(2+)</name>
        <dbReference type="ChEBI" id="CHEBI:29035"/>
        <label>2</label>
    </ligand>
</feature>
<feature type="binding site" evidence="1">
    <location>
        <position position="203"/>
    </location>
    <ligand>
        <name>Mn(2+)</name>
        <dbReference type="ChEBI" id="CHEBI:29035"/>
        <label>2</label>
    </ligand>
</feature>
<dbReference type="Pfam" id="PF07687">
    <property type="entry name" value="M20_dimer"/>
    <property type="match status" value="1"/>
</dbReference>
<dbReference type="PIRSF" id="PIRSF005962">
    <property type="entry name" value="Pept_M20D_amidohydro"/>
    <property type="match status" value="1"/>
</dbReference>
<dbReference type="GeneID" id="71854217"/>
<dbReference type="InterPro" id="IPR002933">
    <property type="entry name" value="Peptidase_M20"/>
</dbReference>
<evidence type="ECO:0000313" key="3">
    <source>
        <dbReference type="EMBL" id="MFC4246709.1"/>
    </source>
</evidence>
<dbReference type="PANTHER" id="PTHR30575">
    <property type="entry name" value="PEPTIDASE M20"/>
    <property type="match status" value="1"/>
</dbReference>